<organism evidence="2 3">
    <name type="scientific">Cristinia sonorae</name>
    <dbReference type="NCBI Taxonomy" id="1940300"/>
    <lineage>
        <taxon>Eukaryota</taxon>
        <taxon>Fungi</taxon>
        <taxon>Dikarya</taxon>
        <taxon>Basidiomycota</taxon>
        <taxon>Agaricomycotina</taxon>
        <taxon>Agaricomycetes</taxon>
        <taxon>Agaricomycetidae</taxon>
        <taxon>Agaricales</taxon>
        <taxon>Pleurotineae</taxon>
        <taxon>Stephanosporaceae</taxon>
        <taxon>Cristinia</taxon>
    </lineage>
</organism>
<sequence>MATFAAQTLSAYHVSSGIHLEGILGRALKENCVVVGIHKSFMEFPTLPLFALLPLEGDSRRNASFSPLSFRKAEEGLVPTCEVSVGRQPVCDTYGQVVSPHFVPQSIIVDPLEGTHHTELKVTSINPYDIAGAMKSPVAVVKMGPTMRKSLPLLLCNSGVQIDRAEPPQSIDYHPEMRPGQSPVVRMPASAYTLLCERRNDLRIERTDWTGPPYFESCPSPEQDRSPSSGYPSTSTLSSVPLSPFLPAFSANSLDSGLDISGESLKDGLRNFSSDSEDSPQTAARSPYMVQLSKVHRIIQKNKVSRGITESSEDQDAAELLGAKTGALSLDGDHYQELAPRFGTSIPGHWIPTDMPRNLWVHAHKQVCLGIRASAAPPMFSIFGSFPILSRWPHSPSEAPSEP</sequence>
<evidence type="ECO:0000313" key="2">
    <source>
        <dbReference type="EMBL" id="KAH8100043.1"/>
    </source>
</evidence>
<proteinExistence type="predicted"/>
<reference evidence="2" key="1">
    <citation type="journal article" date="2021" name="New Phytol.">
        <title>Evolutionary innovations through gain and loss of genes in the ectomycorrhizal Boletales.</title>
        <authorList>
            <person name="Wu G."/>
            <person name="Miyauchi S."/>
            <person name="Morin E."/>
            <person name="Kuo A."/>
            <person name="Drula E."/>
            <person name="Varga T."/>
            <person name="Kohler A."/>
            <person name="Feng B."/>
            <person name="Cao Y."/>
            <person name="Lipzen A."/>
            <person name="Daum C."/>
            <person name="Hundley H."/>
            <person name="Pangilinan J."/>
            <person name="Johnson J."/>
            <person name="Barry K."/>
            <person name="LaButti K."/>
            <person name="Ng V."/>
            <person name="Ahrendt S."/>
            <person name="Min B."/>
            <person name="Choi I.G."/>
            <person name="Park H."/>
            <person name="Plett J.M."/>
            <person name="Magnuson J."/>
            <person name="Spatafora J.W."/>
            <person name="Nagy L.G."/>
            <person name="Henrissat B."/>
            <person name="Grigoriev I.V."/>
            <person name="Yang Z.L."/>
            <person name="Xu J."/>
            <person name="Martin F.M."/>
        </authorList>
    </citation>
    <scope>NUCLEOTIDE SEQUENCE</scope>
    <source>
        <strain evidence="2">KKN 215</strain>
    </source>
</reference>
<gene>
    <name evidence="2" type="ORF">BXZ70DRAFT_1008559</name>
</gene>
<keyword evidence="3" id="KW-1185">Reference proteome</keyword>
<evidence type="ECO:0000313" key="3">
    <source>
        <dbReference type="Proteomes" id="UP000813824"/>
    </source>
</evidence>
<accession>A0A8K0UNK9</accession>
<name>A0A8K0UNK9_9AGAR</name>
<protein>
    <submittedName>
        <fullName evidence="2">Uncharacterized protein</fullName>
    </submittedName>
</protein>
<evidence type="ECO:0000256" key="1">
    <source>
        <dbReference type="SAM" id="MobiDB-lite"/>
    </source>
</evidence>
<comment type="caution">
    <text evidence="2">The sequence shown here is derived from an EMBL/GenBank/DDBJ whole genome shotgun (WGS) entry which is preliminary data.</text>
</comment>
<feature type="compositionally biased region" description="Low complexity" evidence="1">
    <location>
        <begin position="226"/>
        <end position="237"/>
    </location>
</feature>
<dbReference type="EMBL" id="JAEVFJ010000017">
    <property type="protein sequence ID" value="KAH8100043.1"/>
    <property type="molecule type" value="Genomic_DNA"/>
</dbReference>
<dbReference type="Proteomes" id="UP000813824">
    <property type="component" value="Unassembled WGS sequence"/>
</dbReference>
<feature type="region of interest" description="Disordered" evidence="1">
    <location>
        <begin position="208"/>
        <end position="237"/>
    </location>
</feature>
<dbReference type="AlphaFoldDB" id="A0A8K0UNK9"/>